<evidence type="ECO:0008006" key="10">
    <source>
        <dbReference type="Google" id="ProtNLM"/>
    </source>
</evidence>
<dbReference type="AlphaFoldDB" id="A0A0W0EXB6"/>
<dbReference type="Proteomes" id="UP000054988">
    <property type="component" value="Unassembled WGS sequence"/>
</dbReference>
<evidence type="ECO:0000313" key="8">
    <source>
        <dbReference type="EMBL" id="KTB28728.1"/>
    </source>
</evidence>
<reference evidence="8 9" key="1">
    <citation type="submission" date="2015-12" db="EMBL/GenBank/DDBJ databases">
        <title>Draft genome sequence of Moniliophthora roreri, the causal agent of frosty pod rot of cacao.</title>
        <authorList>
            <person name="Aime M.C."/>
            <person name="Diaz-Valderrama J.R."/>
            <person name="Kijpornyongpan T."/>
            <person name="Phillips-Mora W."/>
        </authorList>
    </citation>
    <scope>NUCLEOTIDE SEQUENCE [LARGE SCALE GENOMIC DNA]</scope>
    <source>
        <strain evidence="8 9">MCA 2952</strain>
    </source>
</reference>
<dbReference type="GO" id="GO:0005506">
    <property type="term" value="F:iron ion binding"/>
    <property type="evidence" value="ECO:0007669"/>
    <property type="project" value="InterPro"/>
</dbReference>
<sequence>MSHSKTAQIKSDDAGYSCLKAHREHAILPASLPFIGKRRSEILSSIRANIRGATVSAKLYLEAYTNYSLKEKISIVPTWTKGPQVIIPPSMTNWLAHQPSHILNAKDCTFESQQFAWTLQHPEIQHNDLMDLMIKRDLAKSVGQLNDQIVDEINAVMDELFGNDTEEWKEFGIWDSMIKVVARSANRVFAADLCRNEEYLMSCVHWTQDIQVSAAVLHMIPKFMKPYLARFITYRNRQDTKMFMKHALPVVTQRIENMTRKLNDKTFEYEAPNELLTWMIQESFKRTTESETSAESLAYRLLLLNYPAISTSTIAATNAILDVISTPPSEGVLASLTEEATRVCEEHSGDWNRHAVNQLIRIDSTLRESSRYSGIGGTGLARRVKPSNGLSLPDGTWLPKGATIGVGQVGIHFDPANYGVTADKFDAFRFSRPKEEGTATTNEDFVTTSEKYLTFSHGVHSCPGRHFAANELKLILAHLVMNYEIQPMATRPPNTPLGDVNIPPLKATMKIRRRGGKF</sequence>
<dbReference type="CDD" id="cd11041">
    <property type="entry name" value="CYP503A1-like"/>
    <property type="match status" value="1"/>
</dbReference>
<proteinExistence type="inferred from homology"/>
<dbReference type="GO" id="GO:0016705">
    <property type="term" value="F:oxidoreductase activity, acting on paired donors, with incorporation or reduction of molecular oxygen"/>
    <property type="evidence" value="ECO:0007669"/>
    <property type="project" value="InterPro"/>
</dbReference>
<dbReference type="SUPFAM" id="SSF48264">
    <property type="entry name" value="Cytochrome P450"/>
    <property type="match status" value="1"/>
</dbReference>
<dbReference type="InterPro" id="IPR001128">
    <property type="entry name" value="Cyt_P450"/>
</dbReference>
<evidence type="ECO:0000256" key="5">
    <source>
        <dbReference type="ARBA" id="ARBA00023004"/>
    </source>
</evidence>
<comment type="cofactor">
    <cofactor evidence="1">
        <name>heme</name>
        <dbReference type="ChEBI" id="CHEBI:30413"/>
    </cofactor>
</comment>
<evidence type="ECO:0000256" key="7">
    <source>
        <dbReference type="RuleBase" id="RU000461"/>
    </source>
</evidence>
<keyword evidence="7" id="KW-0349">Heme</keyword>
<evidence type="ECO:0000256" key="2">
    <source>
        <dbReference type="ARBA" id="ARBA00010617"/>
    </source>
</evidence>
<protein>
    <recommendedName>
        <fullName evidence="10">Cytochrome p450</fullName>
    </recommendedName>
</protein>
<dbReference type="InterPro" id="IPR017972">
    <property type="entry name" value="Cyt_P450_CS"/>
</dbReference>
<dbReference type="Gene3D" id="1.10.630.10">
    <property type="entry name" value="Cytochrome P450"/>
    <property type="match status" value="1"/>
</dbReference>
<dbReference type="PANTHER" id="PTHR46206">
    <property type="entry name" value="CYTOCHROME P450"/>
    <property type="match status" value="1"/>
</dbReference>
<gene>
    <name evidence="8" type="ORF">WG66_18733</name>
</gene>
<dbReference type="eggNOG" id="KOG0157">
    <property type="taxonomic scope" value="Eukaryota"/>
</dbReference>
<organism evidence="8 9">
    <name type="scientific">Moniliophthora roreri</name>
    <name type="common">Frosty pod rot fungus</name>
    <name type="synonym">Monilia roreri</name>
    <dbReference type="NCBI Taxonomy" id="221103"/>
    <lineage>
        <taxon>Eukaryota</taxon>
        <taxon>Fungi</taxon>
        <taxon>Dikarya</taxon>
        <taxon>Basidiomycota</taxon>
        <taxon>Agaricomycotina</taxon>
        <taxon>Agaricomycetes</taxon>
        <taxon>Agaricomycetidae</taxon>
        <taxon>Agaricales</taxon>
        <taxon>Marasmiineae</taxon>
        <taxon>Marasmiaceae</taxon>
        <taxon>Moniliophthora</taxon>
    </lineage>
</organism>
<comment type="caution">
    <text evidence="8">The sequence shown here is derived from an EMBL/GenBank/DDBJ whole genome shotgun (WGS) entry which is preliminary data.</text>
</comment>
<keyword evidence="5 7" id="KW-0408">Iron</keyword>
<evidence type="ECO:0000256" key="1">
    <source>
        <dbReference type="ARBA" id="ARBA00001971"/>
    </source>
</evidence>
<keyword evidence="6 7" id="KW-0503">Monooxygenase</keyword>
<evidence type="ECO:0000313" key="9">
    <source>
        <dbReference type="Proteomes" id="UP000054988"/>
    </source>
</evidence>
<dbReference type="PANTHER" id="PTHR46206:SF1">
    <property type="entry name" value="P450, PUTATIVE (EUROFUNG)-RELATED"/>
    <property type="match status" value="1"/>
</dbReference>
<keyword evidence="4 7" id="KW-0560">Oxidoreductase</keyword>
<comment type="similarity">
    <text evidence="2 7">Belongs to the cytochrome P450 family.</text>
</comment>
<dbReference type="GO" id="GO:0020037">
    <property type="term" value="F:heme binding"/>
    <property type="evidence" value="ECO:0007669"/>
    <property type="project" value="InterPro"/>
</dbReference>
<dbReference type="EMBL" id="LATX01002467">
    <property type="protein sequence ID" value="KTB28728.1"/>
    <property type="molecule type" value="Genomic_DNA"/>
</dbReference>
<dbReference type="PROSITE" id="PS00086">
    <property type="entry name" value="CYTOCHROME_P450"/>
    <property type="match status" value="1"/>
</dbReference>
<name>A0A0W0EXB6_MONRR</name>
<accession>A0A0W0EXB6</accession>
<dbReference type="Pfam" id="PF00067">
    <property type="entry name" value="p450"/>
    <property type="match status" value="1"/>
</dbReference>
<evidence type="ECO:0000256" key="3">
    <source>
        <dbReference type="ARBA" id="ARBA00022723"/>
    </source>
</evidence>
<keyword evidence="3 7" id="KW-0479">Metal-binding</keyword>
<dbReference type="InterPro" id="IPR036396">
    <property type="entry name" value="Cyt_P450_sf"/>
</dbReference>
<dbReference type="GO" id="GO:0004497">
    <property type="term" value="F:monooxygenase activity"/>
    <property type="evidence" value="ECO:0007669"/>
    <property type="project" value="UniProtKB-KW"/>
</dbReference>
<evidence type="ECO:0000256" key="4">
    <source>
        <dbReference type="ARBA" id="ARBA00023002"/>
    </source>
</evidence>
<evidence type="ECO:0000256" key="6">
    <source>
        <dbReference type="ARBA" id="ARBA00023033"/>
    </source>
</evidence>